<protein>
    <recommendedName>
        <fullName evidence="3">DUF932 domain-containing protein</fullName>
    </recommendedName>
</protein>
<dbReference type="Proteomes" id="UP000178606">
    <property type="component" value="Unassembled WGS sequence"/>
</dbReference>
<reference evidence="1 2" key="1">
    <citation type="journal article" date="2016" name="Nat. Commun.">
        <title>Thousands of microbial genomes shed light on interconnected biogeochemical processes in an aquifer system.</title>
        <authorList>
            <person name="Anantharaman K."/>
            <person name="Brown C.T."/>
            <person name="Hug L.A."/>
            <person name="Sharon I."/>
            <person name="Castelle C.J."/>
            <person name="Probst A.J."/>
            <person name="Thomas B.C."/>
            <person name="Singh A."/>
            <person name="Wilkins M.J."/>
            <person name="Karaoz U."/>
            <person name="Brodie E.L."/>
            <person name="Williams K.H."/>
            <person name="Hubbard S.S."/>
            <person name="Banfield J.F."/>
        </authorList>
    </citation>
    <scope>NUCLEOTIDE SEQUENCE [LARGE SCALE GENOMIC DNA]</scope>
    <source>
        <strain evidence="2">RIFCSPLOWO2_12_FULL_64_10</strain>
    </source>
</reference>
<evidence type="ECO:0000313" key="2">
    <source>
        <dbReference type="Proteomes" id="UP000178606"/>
    </source>
</evidence>
<evidence type="ECO:0008006" key="3">
    <source>
        <dbReference type="Google" id="ProtNLM"/>
    </source>
</evidence>
<dbReference type="AlphaFoldDB" id="A0A1F6CFD6"/>
<accession>A0A1F6CFD6</accession>
<dbReference type="EMBL" id="MFKF01000266">
    <property type="protein sequence ID" value="OGG47818.1"/>
    <property type="molecule type" value="Genomic_DNA"/>
</dbReference>
<sequence>MNTSTLCLHCGAQVATLEDIAAVPVPVETETYKPLPHYDLAVNTLRIGEEMMEGKGFRVDKAIFGLNKTGGRMFGVVSFANGVEGMGLAVGFRNSYDKSMSAGFAIGGRVFVCDNLALAGELVVMRRHTGGIIEELRDKLVLTFHKAHQTWDSLVGAREKMIGLDLTDDRAHEIMGRAFGRGLLEPRQFLRAAEEWKTPRYEEFSPRNLWSLYNACTEVYKGLQVHEVMERHVNLHKFATEIISQN</sequence>
<comment type="caution">
    <text evidence="1">The sequence shown here is derived from an EMBL/GenBank/DDBJ whole genome shotgun (WGS) entry which is preliminary data.</text>
</comment>
<name>A0A1F6CFD6_HANXR</name>
<proteinExistence type="predicted"/>
<organism evidence="1 2">
    <name type="scientific">Handelsmanbacteria sp. (strain RIFCSPLOWO2_12_FULL_64_10)</name>
    <dbReference type="NCBI Taxonomy" id="1817868"/>
    <lineage>
        <taxon>Bacteria</taxon>
        <taxon>Candidatus Handelsmaniibacteriota</taxon>
    </lineage>
</organism>
<gene>
    <name evidence="1" type="ORF">A3F84_12815</name>
</gene>
<evidence type="ECO:0000313" key="1">
    <source>
        <dbReference type="EMBL" id="OGG47818.1"/>
    </source>
</evidence>